<evidence type="ECO:0000256" key="2">
    <source>
        <dbReference type="ARBA" id="ARBA00022741"/>
    </source>
</evidence>
<dbReference type="InterPro" id="IPR000330">
    <property type="entry name" value="SNF2_N"/>
</dbReference>
<dbReference type="eggNOG" id="KOG0383">
    <property type="taxonomic scope" value="Eukaryota"/>
</dbReference>
<dbReference type="GO" id="GO:0140658">
    <property type="term" value="F:ATP-dependent chromatin remodeler activity"/>
    <property type="evidence" value="ECO:0007669"/>
    <property type="project" value="TreeGrafter"/>
</dbReference>
<dbReference type="GO" id="GO:0000785">
    <property type="term" value="C:chromatin"/>
    <property type="evidence" value="ECO:0007669"/>
    <property type="project" value="TreeGrafter"/>
</dbReference>
<accession>A0A1Y5IH90</accession>
<dbReference type="InterPro" id="IPR016197">
    <property type="entry name" value="Chromo-like_dom_sf"/>
</dbReference>
<dbReference type="GO" id="GO:0016887">
    <property type="term" value="F:ATP hydrolysis activity"/>
    <property type="evidence" value="ECO:0007669"/>
    <property type="project" value="TreeGrafter"/>
</dbReference>
<gene>
    <name evidence="7" type="ORF">BE221DRAFT_191119</name>
</gene>
<dbReference type="Pfam" id="PF00385">
    <property type="entry name" value="Chromo"/>
    <property type="match status" value="1"/>
</dbReference>
<feature type="domain" description="Chromo" evidence="6">
    <location>
        <begin position="228"/>
        <end position="275"/>
    </location>
</feature>
<dbReference type="InterPro" id="IPR038718">
    <property type="entry name" value="SNF2-like_sf"/>
</dbReference>
<dbReference type="GO" id="GO:0003682">
    <property type="term" value="F:chromatin binding"/>
    <property type="evidence" value="ECO:0007669"/>
    <property type="project" value="TreeGrafter"/>
</dbReference>
<dbReference type="EMBL" id="KZ155778">
    <property type="protein sequence ID" value="OUS47534.1"/>
    <property type="molecule type" value="Genomic_DNA"/>
</dbReference>
<evidence type="ECO:0000256" key="4">
    <source>
        <dbReference type="ARBA" id="ARBA00023242"/>
    </source>
</evidence>
<dbReference type="CDD" id="cd00024">
    <property type="entry name" value="CD_CSD"/>
    <property type="match status" value="1"/>
</dbReference>
<dbReference type="SMART" id="SM00298">
    <property type="entry name" value="CHROMO"/>
    <property type="match status" value="2"/>
</dbReference>
<dbReference type="Gene3D" id="3.40.50.10810">
    <property type="entry name" value="Tandem AAA-ATPase domain"/>
    <property type="match status" value="1"/>
</dbReference>
<dbReference type="InterPro" id="IPR023780">
    <property type="entry name" value="Chromo_domain"/>
</dbReference>
<dbReference type="SUPFAM" id="SSF54160">
    <property type="entry name" value="Chromo domain-like"/>
    <property type="match status" value="2"/>
</dbReference>
<dbReference type="InterPro" id="IPR000953">
    <property type="entry name" value="Chromo/chromo_shadow_dom"/>
</dbReference>
<dbReference type="AlphaFoldDB" id="A0A1Y5IH90"/>
<feature type="compositionally biased region" description="Low complexity" evidence="5">
    <location>
        <begin position="20"/>
        <end position="31"/>
    </location>
</feature>
<feature type="region of interest" description="Disordered" evidence="5">
    <location>
        <begin position="1"/>
        <end position="143"/>
    </location>
</feature>
<keyword evidence="2" id="KW-0547">Nucleotide-binding</keyword>
<dbReference type="Proteomes" id="UP000195557">
    <property type="component" value="Unassembled WGS sequence"/>
</dbReference>
<dbReference type="PANTHER" id="PTHR45623:SF17">
    <property type="entry name" value="CHROMODOMAIN-HELICASE-DNA-BINDING PROTEIN 3-RELATED"/>
    <property type="match status" value="1"/>
</dbReference>
<dbReference type="GO" id="GO:0042393">
    <property type="term" value="F:histone binding"/>
    <property type="evidence" value="ECO:0007669"/>
    <property type="project" value="TreeGrafter"/>
</dbReference>
<comment type="subcellular location">
    <subcellularLocation>
        <location evidence="1">Nucleus</location>
    </subcellularLocation>
</comment>
<evidence type="ECO:0000313" key="7">
    <source>
        <dbReference type="EMBL" id="OUS47534.1"/>
    </source>
</evidence>
<dbReference type="GO" id="GO:0005634">
    <property type="term" value="C:nucleus"/>
    <property type="evidence" value="ECO:0007669"/>
    <property type="project" value="UniProtKB-SubCell"/>
</dbReference>
<dbReference type="PROSITE" id="PS50013">
    <property type="entry name" value="CHROMO_2"/>
    <property type="match status" value="2"/>
</dbReference>
<keyword evidence="3" id="KW-0067">ATP-binding</keyword>
<name>A0A1Y5IH90_OSTTA</name>
<dbReference type="GO" id="GO:0003677">
    <property type="term" value="F:DNA binding"/>
    <property type="evidence" value="ECO:0007669"/>
    <property type="project" value="TreeGrafter"/>
</dbReference>
<evidence type="ECO:0000256" key="5">
    <source>
        <dbReference type="SAM" id="MobiDB-lite"/>
    </source>
</evidence>
<dbReference type="PANTHER" id="PTHR45623">
    <property type="entry name" value="CHROMODOMAIN-HELICASE-DNA-BINDING PROTEIN 3-RELATED-RELATED"/>
    <property type="match status" value="1"/>
</dbReference>
<dbReference type="Gene3D" id="2.40.50.40">
    <property type="match status" value="2"/>
</dbReference>
<evidence type="ECO:0000259" key="6">
    <source>
        <dbReference type="PROSITE" id="PS50013"/>
    </source>
</evidence>
<reference evidence="7" key="1">
    <citation type="submission" date="2017-04" db="EMBL/GenBank/DDBJ databases">
        <title>Population genomics of picophytoplankton unveils novel chromosome hypervariability.</title>
        <authorList>
            <consortium name="DOE Joint Genome Institute"/>
            <person name="Blanc-Mathieu R."/>
            <person name="Krasovec M."/>
            <person name="Hebrard M."/>
            <person name="Yau S."/>
            <person name="Desgranges E."/>
            <person name="Martin J."/>
            <person name="Schackwitz W."/>
            <person name="Kuo A."/>
            <person name="Salin G."/>
            <person name="Donnadieu C."/>
            <person name="Desdevises Y."/>
            <person name="Sanchez-Ferandin S."/>
            <person name="Moreau H."/>
            <person name="Rivals E."/>
            <person name="Grigoriev I.V."/>
            <person name="Grimsley N."/>
            <person name="Eyre-Walker A."/>
            <person name="Piganeau G."/>
        </authorList>
    </citation>
    <scope>NUCLEOTIDE SEQUENCE [LARGE SCALE GENOMIC DNA]</scope>
    <source>
        <strain evidence="7">RCC 1115</strain>
    </source>
</reference>
<dbReference type="Pfam" id="PF00176">
    <property type="entry name" value="SNF2-rel_dom"/>
    <property type="match status" value="1"/>
</dbReference>
<evidence type="ECO:0000256" key="1">
    <source>
        <dbReference type="ARBA" id="ARBA00004123"/>
    </source>
</evidence>
<evidence type="ECO:0000256" key="3">
    <source>
        <dbReference type="ARBA" id="ARBA00022840"/>
    </source>
</evidence>
<proteinExistence type="predicted"/>
<feature type="domain" description="Chromo" evidence="6">
    <location>
        <begin position="162"/>
        <end position="210"/>
    </location>
</feature>
<organism evidence="7">
    <name type="scientific">Ostreococcus tauri</name>
    <name type="common">Marine green alga</name>
    <dbReference type="NCBI Taxonomy" id="70448"/>
    <lineage>
        <taxon>Eukaryota</taxon>
        <taxon>Viridiplantae</taxon>
        <taxon>Chlorophyta</taxon>
        <taxon>Mamiellophyceae</taxon>
        <taxon>Mamiellales</taxon>
        <taxon>Bathycoccaceae</taxon>
        <taxon>Ostreococcus</taxon>
    </lineage>
</organism>
<sequence>MPRTGAARGQPAPERRARASSGRSSSGNGSDKSSDSDLLTRGSKEAKERRRTGGQRARQGARKDSGSGSAGSGSGSRSDGSAEGRRDREGRVTIDSQRMKRRRNERRGTESTKRATPPDGSPKNVSDDDANDGGRLSPSEADETLTGDFTVRCLEKAMSEGLQPCKIFGRRKRDRKTEYIVRWEGKAHIANTWVRGEQLRSTHPELVADFDAEYADRNDVVLVKRDWLIPQRVVNVTGIPPSTQLLVKWWGLPYVDCTWEKLDGHSLLPDLLERYIQFDHENLGRSYTAPTKTAHIEPYEPCRIMQSVTKWMLATWLENEGVCFVDNSPQSRHVEVAAAFVSERKWKHTKLATTLIIVGEHDLNHWCRQFARYAPGVNVVEYGGSATCRATVQQHEWSFGGLVSGGETLPQPRFNVLLTTYSTAMLDIVLLRQIVWDSVILYDGSPMLSAEASSLMARLGTLKSSHRALMFKSANFSELHITLNILDFLKRSPESMRNLESRLLNVSREEACMQTAALLAVVTMDYQFCEEALKNQESLNGENVCMGTLHTARLLELSEIVLASKTAKNNGADSTPVKDQDRVSVFPESFDFSSQRYLGFLHQLQALHNLYRSPVES</sequence>
<dbReference type="GO" id="GO:0005524">
    <property type="term" value="F:ATP binding"/>
    <property type="evidence" value="ECO:0007669"/>
    <property type="project" value="UniProtKB-KW"/>
</dbReference>
<protein>
    <submittedName>
        <fullName evidence="7">Chromodomain helicase DNA binding protein-like protein</fullName>
    </submittedName>
</protein>
<keyword evidence="4" id="KW-0539">Nucleus</keyword>
<feature type="compositionally biased region" description="Basic and acidic residues" evidence="5">
    <location>
        <begin position="80"/>
        <end position="92"/>
    </location>
</feature>